<dbReference type="Gene3D" id="1.10.1420.10">
    <property type="match status" value="2"/>
</dbReference>
<dbReference type="FunFam" id="3.40.50.300:FF:000870">
    <property type="entry name" value="MutS protein homolog 4"/>
    <property type="match status" value="1"/>
</dbReference>
<dbReference type="SUPFAM" id="SSF55271">
    <property type="entry name" value="DNA repair protein MutS, domain I"/>
    <property type="match status" value="1"/>
</dbReference>
<dbReference type="CDD" id="cd03284">
    <property type="entry name" value="ABC_MutS1"/>
    <property type="match status" value="1"/>
</dbReference>
<dbReference type="SUPFAM" id="SSF53150">
    <property type="entry name" value="DNA repair protein MutS, domain II"/>
    <property type="match status" value="1"/>
</dbReference>
<evidence type="ECO:0000256" key="5">
    <source>
        <dbReference type="ARBA" id="ARBA00022840"/>
    </source>
</evidence>
<evidence type="ECO:0000256" key="10">
    <source>
        <dbReference type="RuleBase" id="RU003756"/>
    </source>
</evidence>
<dbReference type="InterPro" id="IPR027417">
    <property type="entry name" value="P-loop_NTPase"/>
</dbReference>
<comment type="caution">
    <text evidence="12">The sequence shown here is derived from an EMBL/GenBank/DDBJ whole genome shotgun (WGS) entry which is preliminary data.</text>
</comment>
<dbReference type="PANTHER" id="PTHR11361">
    <property type="entry name" value="DNA MISMATCH REPAIR PROTEIN MUTS FAMILY MEMBER"/>
    <property type="match status" value="1"/>
</dbReference>
<evidence type="ECO:0000259" key="11">
    <source>
        <dbReference type="PROSITE" id="PS00486"/>
    </source>
</evidence>
<dbReference type="InterPro" id="IPR036187">
    <property type="entry name" value="DNA_mismatch_repair_MutS_sf"/>
</dbReference>
<reference evidence="12" key="1">
    <citation type="journal article" date="2014" name="Int. J. Syst. Evol. Microbiol.">
        <title>Complete genome sequence of Corynebacterium casei LMG S-19264T (=DSM 44701T), isolated from a smear-ripened cheese.</title>
        <authorList>
            <consortium name="US DOE Joint Genome Institute (JGI-PGF)"/>
            <person name="Walter F."/>
            <person name="Albersmeier A."/>
            <person name="Kalinowski J."/>
            <person name="Ruckert C."/>
        </authorList>
    </citation>
    <scope>NUCLEOTIDE SEQUENCE</scope>
    <source>
        <strain evidence="12">CGMCC 1.10998</strain>
    </source>
</reference>
<dbReference type="GO" id="GO:0140664">
    <property type="term" value="F:ATP-dependent DNA damage sensor activity"/>
    <property type="evidence" value="ECO:0007669"/>
    <property type="project" value="InterPro"/>
</dbReference>
<sequence length="876" mass="96031">MATSESNHTPMMAQYLGIKADYPETLVFYRMGDFYELFYEDAEKVSRILGITLTQRGSSAGVPIKMAGVPFHSLEPYLAKLVKLGESAAIAEQIGDPATSKGPVERKVMRVITPGTLTDTDLLPAKSERPLLSLCMLQQRKTVTVGLAWLSLASGALKLMEFATDEKSVAARLQQELERISPAEILLSAGTLLLEDHYALLPGKFSEVPDWHFDVKQGQKLLQDQLATSSLTGFGVENMSASLGASGALLRYAEATQGRGLKHVNALTVETENEFIGLDTATRRNLELTETIRGQESPTLFSLLDHCRTAMGSRLLRHWLHHAKRDQGIARARHDAIKALIQADSTEGLSTTLTSVPDIERITTRIALQSARPRDLSGLRDGLQHLPTVRSYVEMCIADNQTSLLTGVLGDLATPAECLDLLERGLMLQPATMIRDGGVIAVGFDPELDELRALSENAGQFLIDLETSERARTGIANLRVEYNKVHGFYIEVTNGQTDKVPDNYRRRQTLKNAERYITPELKAFEDKALSAQERALVREKMLYEKILQDLLPHISTLQAIAHAIAQLDTLVGLADHATRNNWCAPQLVAEPMLQILQGRHPVVENQIERFIANDCNFSADRKLLLITGPNMGGKSTFMRQVALITLLAYVGSYVPATQATIGPIDRIFTRIGAADDLAGGRSTFMVEMTESAAILNGASEHSLVLMDEVGRGTSTFDGLALAWAIARHLIQVSKSYTLFATHYFELTQLPDVHPSAENVHLSAIEHKENIVFLHAVQPGPASQSYGLQVAQLAGIPQVVIRSARKHLADLEAHSLQTTPQFDLFSANQATPEPEMPAAEALDSPLLDAIDAIDPDAMTPREALEALYQLKSLAKAQ</sequence>
<dbReference type="InterPro" id="IPR007861">
    <property type="entry name" value="DNA_mismatch_repair_MutS_clamp"/>
</dbReference>
<dbReference type="PIRSF" id="PIRSF037677">
    <property type="entry name" value="DNA_mis_repair_Msh6"/>
    <property type="match status" value="1"/>
</dbReference>
<dbReference type="AlphaFoldDB" id="A0A916XNQ0"/>
<dbReference type="SMART" id="SM00534">
    <property type="entry name" value="MUTSac"/>
    <property type="match status" value="1"/>
</dbReference>
<keyword evidence="5 9" id="KW-0067">ATP-binding</keyword>
<dbReference type="GO" id="GO:0003684">
    <property type="term" value="F:damaged DNA binding"/>
    <property type="evidence" value="ECO:0007669"/>
    <property type="project" value="UniProtKB-UniRule"/>
</dbReference>
<feature type="binding site" evidence="9">
    <location>
        <begin position="628"/>
        <end position="635"/>
    </location>
    <ligand>
        <name>ATP</name>
        <dbReference type="ChEBI" id="CHEBI:30616"/>
    </ligand>
</feature>
<gene>
    <name evidence="9 12" type="primary">mutS</name>
    <name evidence="12" type="ORF">GCM10011396_42120</name>
</gene>
<comment type="function">
    <text evidence="8 9">This protein is involved in the repair of mismatches in DNA. It is possible that it carries out the mismatch recognition step. This protein has a weak ATPase activity.</text>
</comment>
<dbReference type="InterPro" id="IPR007695">
    <property type="entry name" value="DNA_mismatch_repair_MutS-lik_N"/>
</dbReference>
<keyword evidence="6 9" id="KW-0238">DNA-binding</keyword>
<dbReference type="SMART" id="SM00533">
    <property type="entry name" value="MUTSd"/>
    <property type="match status" value="1"/>
</dbReference>
<name>A0A916XNQ0_9BURK</name>
<dbReference type="PROSITE" id="PS00486">
    <property type="entry name" value="DNA_MISMATCH_REPAIR_2"/>
    <property type="match status" value="1"/>
</dbReference>
<accession>A0A916XNQ0</accession>
<keyword evidence="4 9" id="KW-0227">DNA damage</keyword>
<dbReference type="InterPro" id="IPR016151">
    <property type="entry name" value="DNA_mismatch_repair_MutS_N"/>
</dbReference>
<dbReference type="NCBIfam" id="NF003810">
    <property type="entry name" value="PRK05399.1"/>
    <property type="match status" value="1"/>
</dbReference>
<proteinExistence type="inferred from homology"/>
<dbReference type="SUPFAM" id="SSF52540">
    <property type="entry name" value="P-loop containing nucleoside triphosphate hydrolases"/>
    <property type="match status" value="1"/>
</dbReference>
<dbReference type="InterPro" id="IPR045076">
    <property type="entry name" value="MutS"/>
</dbReference>
<dbReference type="Gene3D" id="3.40.1170.10">
    <property type="entry name" value="DNA repair protein MutS, domain I"/>
    <property type="match status" value="1"/>
</dbReference>
<dbReference type="SUPFAM" id="SSF48334">
    <property type="entry name" value="DNA repair protein MutS, domain III"/>
    <property type="match status" value="1"/>
</dbReference>
<evidence type="ECO:0000256" key="6">
    <source>
        <dbReference type="ARBA" id="ARBA00023125"/>
    </source>
</evidence>
<dbReference type="Pfam" id="PF01624">
    <property type="entry name" value="MutS_I"/>
    <property type="match status" value="1"/>
</dbReference>
<evidence type="ECO:0000313" key="12">
    <source>
        <dbReference type="EMBL" id="GGC90471.1"/>
    </source>
</evidence>
<protein>
    <recommendedName>
        <fullName evidence="2 9">DNA mismatch repair protein MutS</fullName>
    </recommendedName>
</protein>
<dbReference type="Pfam" id="PF05190">
    <property type="entry name" value="MutS_IV"/>
    <property type="match status" value="1"/>
</dbReference>
<dbReference type="Gene3D" id="6.10.140.430">
    <property type="match status" value="1"/>
</dbReference>
<dbReference type="GO" id="GO:0005829">
    <property type="term" value="C:cytosol"/>
    <property type="evidence" value="ECO:0007669"/>
    <property type="project" value="TreeGrafter"/>
</dbReference>
<dbReference type="Pfam" id="PF05192">
    <property type="entry name" value="MutS_III"/>
    <property type="match status" value="1"/>
</dbReference>
<evidence type="ECO:0000256" key="7">
    <source>
        <dbReference type="ARBA" id="ARBA00023204"/>
    </source>
</evidence>
<keyword evidence="13" id="KW-1185">Reference proteome</keyword>
<dbReference type="HAMAP" id="MF_00096">
    <property type="entry name" value="MutS"/>
    <property type="match status" value="1"/>
</dbReference>
<dbReference type="Gene3D" id="3.30.420.110">
    <property type="entry name" value="MutS, connector domain"/>
    <property type="match status" value="1"/>
</dbReference>
<dbReference type="NCBIfam" id="TIGR01070">
    <property type="entry name" value="mutS1"/>
    <property type="match status" value="1"/>
</dbReference>
<evidence type="ECO:0000256" key="8">
    <source>
        <dbReference type="ARBA" id="ARBA00024647"/>
    </source>
</evidence>
<dbReference type="PANTHER" id="PTHR11361:SF34">
    <property type="entry name" value="DNA MISMATCH REPAIR PROTEIN MSH1, MITOCHONDRIAL"/>
    <property type="match status" value="1"/>
</dbReference>
<dbReference type="Gene3D" id="3.40.50.300">
    <property type="entry name" value="P-loop containing nucleotide triphosphate hydrolases"/>
    <property type="match status" value="1"/>
</dbReference>
<dbReference type="GO" id="GO:0006298">
    <property type="term" value="P:mismatch repair"/>
    <property type="evidence" value="ECO:0007669"/>
    <property type="project" value="UniProtKB-UniRule"/>
</dbReference>
<dbReference type="RefSeq" id="WP_229751265.1">
    <property type="nucleotide sequence ID" value="NZ_BMED01000005.1"/>
</dbReference>
<dbReference type="Pfam" id="PF05188">
    <property type="entry name" value="MutS_II"/>
    <property type="match status" value="1"/>
</dbReference>
<evidence type="ECO:0000256" key="9">
    <source>
        <dbReference type="HAMAP-Rule" id="MF_00096"/>
    </source>
</evidence>
<evidence type="ECO:0000313" key="13">
    <source>
        <dbReference type="Proteomes" id="UP000637423"/>
    </source>
</evidence>
<comment type="similarity">
    <text evidence="1 9 10">Belongs to the DNA mismatch repair MutS family.</text>
</comment>
<dbReference type="InterPro" id="IPR000432">
    <property type="entry name" value="DNA_mismatch_repair_MutS_C"/>
</dbReference>
<evidence type="ECO:0000256" key="1">
    <source>
        <dbReference type="ARBA" id="ARBA00006271"/>
    </source>
</evidence>
<evidence type="ECO:0000256" key="4">
    <source>
        <dbReference type="ARBA" id="ARBA00022763"/>
    </source>
</evidence>
<evidence type="ECO:0000256" key="3">
    <source>
        <dbReference type="ARBA" id="ARBA00022741"/>
    </source>
</evidence>
<dbReference type="InterPro" id="IPR036678">
    <property type="entry name" value="MutS_con_dom_sf"/>
</dbReference>
<dbReference type="EMBL" id="BMED01000005">
    <property type="protein sequence ID" value="GGC90471.1"/>
    <property type="molecule type" value="Genomic_DNA"/>
</dbReference>
<dbReference type="InterPro" id="IPR007860">
    <property type="entry name" value="DNA_mmatch_repair_MutS_con_dom"/>
</dbReference>
<dbReference type="Proteomes" id="UP000637423">
    <property type="component" value="Unassembled WGS sequence"/>
</dbReference>
<keyword evidence="7 9" id="KW-0234">DNA repair</keyword>
<dbReference type="InterPro" id="IPR007696">
    <property type="entry name" value="DNA_mismatch_repair_MutS_core"/>
</dbReference>
<organism evidence="12 13">
    <name type="scientific">Undibacterium terreum</name>
    <dbReference type="NCBI Taxonomy" id="1224302"/>
    <lineage>
        <taxon>Bacteria</taxon>
        <taxon>Pseudomonadati</taxon>
        <taxon>Pseudomonadota</taxon>
        <taxon>Betaproteobacteria</taxon>
        <taxon>Burkholderiales</taxon>
        <taxon>Oxalobacteraceae</taxon>
        <taxon>Undibacterium</taxon>
    </lineage>
</organism>
<feature type="domain" description="DNA mismatch repair proteins mutS family" evidence="11">
    <location>
        <begin position="702"/>
        <end position="718"/>
    </location>
</feature>
<dbReference type="Pfam" id="PF00488">
    <property type="entry name" value="MutS_V"/>
    <property type="match status" value="1"/>
</dbReference>
<dbReference type="InterPro" id="IPR005748">
    <property type="entry name" value="DNA_mismatch_repair_MutS"/>
</dbReference>
<dbReference type="GO" id="GO:0030983">
    <property type="term" value="F:mismatched DNA binding"/>
    <property type="evidence" value="ECO:0007669"/>
    <property type="project" value="InterPro"/>
</dbReference>
<dbReference type="GO" id="GO:0005524">
    <property type="term" value="F:ATP binding"/>
    <property type="evidence" value="ECO:0007669"/>
    <property type="project" value="UniProtKB-UniRule"/>
</dbReference>
<evidence type="ECO:0000256" key="2">
    <source>
        <dbReference type="ARBA" id="ARBA00021982"/>
    </source>
</evidence>
<dbReference type="InterPro" id="IPR017261">
    <property type="entry name" value="DNA_mismatch_repair_MutS/MSH"/>
</dbReference>
<reference evidence="12" key="2">
    <citation type="submission" date="2020-09" db="EMBL/GenBank/DDBJ databases">
        <authorList>
            <person name="Sun Q."/>
            <person name="Zhou Y."/>
        </authorList>
    </citation>
    <scope>NUCLEOTIDE SEQUENCE</scope>
    <source>
        <strain evidence="12">CGMCC 1.10998</strain>
    </source>
</reference>
<dbReference type="FunFam" id="3.40.1170.10:FF:000001">
    <property type="entry name" value="DNA mismatch repair protein MutS"/>
    <property type="match status" value="1"/>
</dbReference>
<keyword evidence="3 9" id="KW-0547">Nucleotide-binding</keyword>